<reference evidence="1 2" key="1">
    <citation type="submission" date="2016-03" db="EMBL/GenBank/DDBJ databases">
        <title>Choanephora cucurbitarum.</title>
        <authorList>
            <person name="Min B."/>
            <person name="Park H."/>
            <person name="Park J.-H."/>
            <person name="Shin H.-D."/>
            <person name="Choi I.-G."/>
        </authorList>
    </citation>
    <scope>NUCLEOTIDE SEQUENCE [LARGE SCALE GENOMIC DNA]</scope>
    <source>
        <strain evidence="1 2">KUS-F28377</strain>
    </source>
</reference>
<dbReference type="AlphaFoldDB" id="A0A1C7N9N8"/>
<gene>
    <name evidence="1" type="ORF">A0J61_06134</name>
</gene>
<sequence length="99" mass="11598">MTLFTIVDHQGLLYILLIKKFPRIWYMTKNTREQYLPLVNDNISSNAAKGTIEVKSSCLYDFLTSRAQLFSDKSKRFEVDYGQLDQCLSNPQQYSETFE</sequence>
<accession>A0A1C7N9N8</accession>
<comment type="caution">
    <text evidence="1">The sequence shown here is derived from an EMBL/GenBank/DDBJ whole genome shotgun (WGS) entry which is preliminary data.</text>
</comment>
<proteinExistence type="predicted"/>
<dbReference type="EMBL" id="LUGH01000356">
    <property type="protein sequence ID" value="OBZ85811.1"/>
    <property type="molecule type" value="Genomic_DNA"/>
</dbReference>
<name>A0A1C7N9N8_9FUNG</name>
<dbReference type="InParanoid" id="A0A1C7N9N8"/>
<evidence type="ECO:0000313" key="1">
    <source>
        <dbReference type="EMBL" id="OBZ85811.1"/>
    </source>
</evidence>
<protein>
    <submittedName>
        <fullName evidence="1">Uncharacterized protein</fullName>
    </submittedName>
</protein>
<evidence type="ECO:0000313" key="2">
    <source>
        <dbReference type="Proteomes" id="UP000093000"/>
    </source>
</evidence>
<dbReference type="Proteomes" id="UP000093000">
    <property type="component" value="Unassembled WGS sequence"/>
</dbReference>
<organism evidence="1 2">
    <name type="scientific">Choanephora cucurbitarum</name>
    <dbReference type="NCBI Taxonomy" id="101091"/>
    <lineage>
        <taxon>Eukaryota</taxon>
        <taxon>Fungi</taxon>
        <taxon>Fungi incertae sedis</taxon>
        <taxon>Mucoromycota</taxon>
        <taxon>Mucoromycotina</taxon>
        <taxon>Mucoromycetes</taxon>
        <taxon>Mucorales</taxon>
        <taxon>Mucorineae</taxon>
        <taxon>Choanephoraceae</taxon>
        <taxon>Choanephoroideae</taxon>
        <taxon>Choanephora</taxon>
    </lineage>
</organism>
<keyword evidence="2" id="KW-1185">Reference proteome</keyword>